<sequence>MRHSAQEDSASGTIPSPRWGRSRTEQSAESRDTDTTQTGDWSFLNVDGSSQE</sequence>
<protein>
    <submittedName>
        <fullName evidence="2">Uncharacterized protein</fullName>
    </submittedName>
</protein>
<feature type="compositionally biased region" description="Basic and acidic residues" evidence="1">
    <location>
        <begin position="22"/>
        <end position="34"/>
    </location>
</feature>
<evidence type="ECO:0000313" key="2">
    <source>
        <dbReference type="EMBL" id="KAG2580092.1"/>
    </source>
</evidence>
<keyword evidence="3" id="KW-1185">Reference proteome</keyword>
<evidence type="ECO:0000256" key="1">
    <source>
        <dbReference type="SAM" id="MobiDB-lite"/>
    </source>
</evidence>
<comment type="caution">
    <text evidence="2">The sequence shown here is derived from an EMBL/GenBank/DDBJ whole genome shotgun (WGS) entry which is preliminary data.</text>
</comment>
<dbReference type="EMBL" id="CM029048">
    <property type="protein sequence ID" value="KAG2580092.1"/>
    <property type="molecule type" value="Genomic_DNA"/>
</dbReference>
<reference evidence="2" key="1">
    <citation type="submission" date="2020-05" db="EMBL/GenBank/DDBJ databases">
        <title>WGS assembly of Panicum virgatum.</title>
        <authorList>
            <person name="Lovell J.T."/>
            <person name="Jenkins J."/>
            <person name="Shu S."/>
            <person name="Juenger T.E."/>
            <person name="Schmutz J."/>
        </authorList>
    </citation>
    <scope>NUCLEOTIDE SEQUENCE</scope>
    <source>
        <strain evidence="2">AP13</strain>
    </source>
</reference>
<evidence type="ECO:0000313" key="3">
    <source>
        <dbReference type="Proteomes" id="UP000823388"/>
    </source>
</evidence>
<gene>
    <name evidence="2" type="ORF">PVAP13_6NG306000</name>
</gene>
<dbReference type="AlphaFoldDB" id="A0A8T0R375"/>
<dbReference type="Proteomes" id="UP000823388">
    <property type="component" value="Chromosome 6N"/>
</dbReference>
<feature type="region of interest" description="Disordered" evidence="1">
    <location>
        <begin position="1"/>
        <end position="52"/>
    </location>
</feature>
<organism evidence="2 3">
    <name type="scientific">Panicum virgatum</name>
    <name type="common">Blackwell switchgrass</name>
    <dbReference type="NCBI Taxonomy" id="38727"/>
    <lineage>
        <taxon>Eukaryota</taxon>
        <taxon>Viridiplantae</taxon>
        <taxon>Streptophyta</taxon>
        <taxon>Embryophyta</taxon>
        <taxon>Tracheophyta</taxon>
        <taxon>Spermatophyta</taxon>
        <taxon>Magnoliopsida</taxon>
        <taxon>Liliopsida</taxon>
        <taxon>Poales</taxon>
        <taxon>Poaceae</taxon>
        <taxon>PACMAD clade</taxon>
        <taxon>Panicoideae</taxon>
        <taxon>Panicodae</taxon>
        <taxon>Paniceae</taxon>
        <taxon>Panicinae</taxon>
        <taxon>Panicum</taxon>
        <taxon>Panicum sect. Hiantes</taxon>
    </lineage>
</organism>
<accession>A0A8T0R375</accession>
<name>A0A8T0R375_PANVG</name>
<proteinExistence type="predicted"/>